<dbReference type="AlphaFoldDB" id="A0A941J2C4"/>
<dbReference type="SUPFAM" id="SSF53756">
    <property type="entry name" value="UDP-Glycosyltransferase/glycogen phosphorylase"/>
    <property type="match status" value="1"/>
</dbReference>
<organism evidence="3 4">
    <name type="scientific">Streptomyces tuirus</name>
    <dbReference type="NCBI Taxonomy" id="68278"/>
    <lineage>
        <taxon>Bacteria</taxon>
        <taxon>Bacillati</taxon>
        <taxon>Actinomycetota</taxon>
        <taxon>Actinomycetes</taxon>
        <taxon>Kitasatosporales</taxon>
        <taxon>Streptomycetaceae</taxon>
        <taxon>Streptomyces</taxon>
    </lineage>
</organism>
<dbReference type="InterPro" id="IPR001296">
    <property type="entry name" value="Glyco_trans_1"/>
</dbReference>
<evidence type="ECO:0000259" key="2">
    <source>
        <dbReference type="Pfam" id="PF00534"/>
    </source>
</evidence>
<keyword evidence="3" id="KW-0328">Glycosyltransferase</keyword>
<feature type="domain" description="Glycosyl transferase family 1" evidence="2">
    <location>
        <begin position="6"/>
        <end position="99"/>
    </location>
</feature>
<accession>A0A941J2C4</accession>
<reference evidence="3 4" key="1">
    <citation type="submission" date="2021-04" db="EMBL/GenBank/DDBJ databases">
        <title>Characterization of the biosynthetic gene cluster of new lipopeptides with antitumor activity in the genome of the marine Streptomyces PHM034.</title>
        <authorList>
            <person name="Ceniceros A."/>
            <person name="Canedo L."/>
            <person name="Mendez C."/>
            <person name="Olano C."/>
            <person name="Schleissner C."/>
            <person name="Cuevas C."/>
            <person name="De La Calle F."/>
            <person name="Salas J.A."/>
        </authorList>
    </citation>
    <scope>NUCLEOTIDE SEQUENCE [LARGE SCALE GENOMIC DNA]</scope>
    <source>
        <strain evidence="3 4">PHM034</strain>
    </source>
</reference>
<dbReference type="PANTHER" id="PTHR45947">
    <property type="entry name" value="SULFOQUINOVOSYL TRANSFERASE SQD2"/>
    <property type="match status" value="1"/>
</dbReference>
<comment type="caution">
    <text evidence="3">The sequence shown here is derived from an EMBL/GenBank/DDBJ whole genome shotgun (WGS) entry which is preliminary data.</text>
</comment>
<gene>
    <name evidence="3" type="ORF">KEF29_23660</name>
</gene>
<keyword evidence="1 3" id="KW-0808">Transferase</keyword>
<keyword evidence="4" id="KW-1185">Reference proteome</keyword>
<sequence length="147" mass="15379">MRFVAIGAQNDGELPDVLASLDAFLDLSTHGDSGEELLAAMASGVPVVAPGIGEARDVVTHGRTGWLCAPGDAAELTYRLRLLAQAPALRAHMGGRARNAALDRDWFLMCERFLDHCGDLVGAPGAIFGPGGMTTTFEAWDSDAVGV</sequence>
<proteinExistence type="predicted"/>
<dbReference type="EC" id="2.4.-.-" evidence="3"/>
<evidence type="ECO:0000256" key="1">
    <source>
        <dbReference type="ARBA" id="ARBA00022679"/>
    </source>
</evidence>
<dbReference type="PANTHER" id="PTHR45947:SF3">
    <property type="entry name" value="SULFOQUINOVOSYL TRANSFERASE SQD2"/>
    <property type="match status" value="1"/>
</dbReference>
<dbReference type="Pfam" id="PF00534">
    <property type="entry name" value="Glycos_transf_1"/>
    <property type="match status" value="1"/>
</dbReference>
<dbReference type="Gene3D" id="3.40.50.2000">
    <property type="entry name" value="Glycogen Phosphorylase B"/>
    <property type="match status" value="1"/>
</dbReference>
<protein>
    <submittedName>
        <fullName evidence="3">Glycosyltransferase</fullName>
        <ecNumber evidence="3">2.4.-.-</ecNumber>
    </submittedName>
</protein>
<dbReference type="EMBL" id="JAGTPG010000002">
    <property type="protein sequence ID" value="MBR8641357.1"/>
    <property type="molecule type" value="Genomic_DNA"/>
</dbReference>
<name>A0A941J2C4_9ACTN</name>
<evidence type="ECO:0000313" key="4">
    <source>
        <dbReference type="Proteomes" id="UP000682308"/>
    </source>
</evidence>
<evidence type="ECO:0000313" key="3">
    <source>
        <dbReference type="EMBL" id="MBR8641357.1"/>
    </source>
</evidence>
<dbReference type="Proteomes" id="UP000682308">
    <property type="component" value="Unassembled WGS sequence"/>
</dbReference>
<dbReference type="InterPro" id="IPR050194">
    <property type="entry name" value="Glycosyltransferase_grp1"/>
</dbReference>
<dbReference type="GO" id="GO:0016758">
    <property type="term" value="F:hexosyltransferase activity"/>
    <property type="evidence" value="ECO:0007669"/>
    <property type="project" value="TreeGrafter"/>
</dbReference>